<dbReference type="Gene3D" id="2.120.10.80">
    <property type="entry name" value="Kelch-type beta propeller"/>
    <property type="match status" value="1"/>
</dbReference>
<accession>A0A391NS05</accession>
<gene>
    <name evidence="1" type="ORF">KIPB_013056</name>
</gene>
<reference evidence="1 2" key="1">
    <citation type="journal article" date="2018" name="PLoS ONE">
        <title>The draft genome of Kipferlia bialata reveals reductive genome evolution in fornicate parasites.</title>
        <authorList>
            <person name="Tanifuji G."/>
            <person name="Takabayashi S."/>
            <person name="Kume K."/>
            <person name="Takagi M."/>
            <person name="Nakayama T."/>
            <person name="Kamikawa R."/>
            <person name="Inagaki Y."/>
            <person name="Hashimoto T."/>
        </authorList>
    </citation>
    <scope>NUCLEOTIDE SEQUENCE [LARGE SCALE GENOMIC DNA]</scope>
    <source>
        <strain evidence="1">NY0173</strain>
    </source>
</reference>
<dbReference type="AlphaFoldDB" id="A0A391NS05"/>
<evidence type="ECO:0000313" key="1">
    <source>
        <dbReference type="EMBL" id="GCA64065.1"/>
    </source>
</evidence>
<dbReference type="InterPro" id="IPR015915">
    <property type="entry name" value="Kelch-typ_b-propeller"/>
</dbReference>
<dbReference type="Proteomes" id="UP000265618">
    <property type="component" value="Unassembled WGS sequence"/>
</dbReference>
<name>A0A391NS05_9EUKA</name>
<dbReference type="InterPro" id="IPR011043">
    <property type="entry name" value="Gal_Oxase/kelch_b-propeller"/>
</dbReference>
<keyword evidence="2" id="KW-1185">Reference proteome</keyword>
<evidence type="ECO:0000313" key="2">
    <source>
        <dbReference type="Proteomes" id="UP000265618"/>
    </source>
</evidence>
<comment type="caution">
    <text evidence="1">The sequence shown here is derived from an EMBL/GenBank/DDBJ whole genome shotgun (WGS) entry which is preliminary data.</text>
</comment>
<organism evidence="1 2">
    <name type="scientific">Kipferlia bialata</name>
    <dbReference type="NCBI Taxonomy" id="797122"/>
    <lineage>
        <taxon>Eukaryota</taxon>
        <taxon>Metamonada</taxon>
        <taxon>Carpediemonas-like organisms</taxon>
        <taxon>Kipferlia</taxon>
    </lineage>
</organism>
<proteinExistence type="predicted"/>
<sequence length="304" mass="33230">MRYTRILSSRYTVDPTSLALTDVAHVVPPQTVGPDTAVYPVLVSGPNQTVLVTSSILAAGAPTAVGDFIPSRLAVRLIHPDTEEARHVQYTADCKWPQPMLGYKAVIVDETLVIIGGFVYASDTAAVPRHPVFFQDMWCLTLHNIDNTDRWTNVSMKEVPGKQVFGYTTAVCNIADSAVAFLGPMSVSVALNGHEAITMGVLTDTRIQLTLSRNWNVAVNLGPFICLFGTITQETLGEDEDGTRCVCMYDIVSGDFTLYEPLPFPGKVVSACMLNPTTMLLVQKERTLVLELDPELFNIYADVD</sequence>
<dbReference type="EMBL" id="BDIP01006026">
    <property type="protein sequence ID" value="GCA64065.1"/>
    <property type="molecule type" value="Genomic_DNA"/>
</dbReference>
<protein>
    <submittedName>
        <fullName evidence="1">Uncharacterized protein</fullName>
    </submittedName>
</protein>
<dbReference type="SUPFAM" id="SSF50965">
    <property type="entry name" value="Galactose oxidase, central domain"/>
    <property type="match status" value="1"/>
</dbReference>